<dbReference type="EMBL" id="BQKI01000004">
    <property type="protein sequence ID" value="GJM91854.1"/>
    <property type="molecule type" value="Genomic_DNA"/>
</dbReference>
<dbReference type="InterPro" id="IPR032799">
    <property type="entry name" value="TAXi_C"/>
</dbReference>
<comment type="caution">
    <text evidence="6">The sequence shown here is derived from an EMBL/GenBank/DDBJ whole genome shotgun (WGS) entry which is preliminary data.</text>
</comment>
<dbReference type="SUPFAM" id="SSF50630">
    <property type="entry name" value="Acid proteases"/>
    <property type="match status" value="1"/>
</dbReference>
<dbReference type="InterPro" id="IPR017850">
    <property type="entry name" value="Alkaline_phosphatase_core_sf"/>
</dbReference>
<dbReference type="InterPro" id="IPR001461">
    <property type="entry name" value="Aspartic_peptidase_A1"/>
</dbReference>
<keyword evidence="2" id="KW-0378">Hydrolase</keyword>
<feature type="active site" evidence="3">
    <location>
        <position position="617"/>
    </location>
</feature>
<dbReference type="Pfam" id="PF14543">
    <property type="entry name" value="TAXi_N"/>
    <property type="match status" value="1"/>
</dbReference>
<comment type="similarity">
    <text evidence="1">Belongs to the peptidase A1 family.</text>
</comment>
<dbReference type="PANTHER" id="PTHR13683">
    <property type="entry name" value="ASPARTYL PROTEASES"/>
    <property type="match status" value="1"/>
</dbReference>
<feature type="domain" description="Peptidase A1" evidence="5">
    <location>
        <begin position="386"/>
        <end position="679"/>
    </location>
</feature>
<organism evidence="6 7">
    <name type="scientific">Eleusine coracana subsp. coracana</name>
    <dbReference type="NCBI Taxonomy" id="191504"/>
    <lineage>
        <taxon>Eukaryota</taxon>
        <taxon>Viridiplantae</taxon>
        <taxon>Streptophyta</taxon>
        <taxon>Embryophyta</taxon>
        <taxon>Tracheophyta</taxon>
        <taxon>Spermatophyta</taxon>
        <taxon>Magnoliopsida</taxon>
        <taxon>Liliopsida</taxon>
        <taxon>Poales</taxon>
        <taxon>Poaceae</taxon>
        <taxon>PACMAD clade</taxon>
        <taxon>Chloridoideae</taxon>
        <taxon>Cynodonteae</taxon>
        <taxon>Eleusininae</taxon>
        <taxon>Eleusine</taxon>
    </lineage>
</organism>
<dbReference type="Pfam" id="PF04185">
    <property type="entry name" value="Phosphoesterase"/>
    <property type="match status" value="1"/>
</dbReference>
<dbReference type="InterPro" id="IPR033121">
    <property type="entry name" value="PEPTIDASE_A1"/>
</dbReference>
<dbReference type="InterPro" id="IPR007312">
    <property type="entry name" value="Phosphoesterase"/>
</dbReference>
<proteinExistence type="inferred from homology"/>
<dbReference type="GO" id="GO:0006796">
    <property type="term" value="P:phosphate-containing compound metabolic process"/>
    <property type="evidence" value="ECO:0007669"/>
    <property type="project" value="UniProtKB-ARBA"/>
</dbReference>
<dbReference type="Gene3D" id="2.40.70.10">
    <property type="entry name" value="Acid Proteases"/>
    <property type="match status" value="2"/>
</dbReference>
<dbReference type="FunFam" id="2.40.70.10:FF:000040">
    <property type="entry name" value="aspartyl protease AED3"/>
    <property type="match status" value="1"/>
</dbReference>
<name>A0AAV5C2T6_ELECO</name>
<evidence type="ECO:0000256" key="1">
    <source>
        <dbReference type="ARBA" id="ARBA00007447"/>
    </source>
</evidence>
<reference evidence="6" key="2">
    <citation type="submission" date="2021-12" db="EMBL/GenBank/DDBJ databases">
        <title>Resequencing data analysis of finger millet.</title>
        <authorList>
            <person name="Hatakeyama M."/>
            <person name="Aluri S."/>
            <person name="Balachadran M.T."/>
            <person name="Sivarajan S.R."/>
            <person name="Poveda L."/>
            <person name="Shimizu-Inatsugi R."/>
            <person name="Schlapbach R."/>
            <person name="Sreeman S.M."/>
            <person name="Shimizu K.K."/>
        </authorList>
    </citation>
    <scope>NUCLEOTIDE SEQUENCE</scope>
</reference>
<evidence type="ECO:0000313" key="6">
    <source>
        <dbReference type="EMBL" id="GJM91854.1"/>
    </source>
</evidence>
<reference evidence="6" key="1">
    <citation type="journal article" date="2018" name="DNA Res.">
        <title>Multiple hybrid de novo genome assembly of finger millet, an orphan allotetraploid crop.</title>
        <authorList>
            <person name="Hatakeyama M."/>
            <person name="Aluri S."/>
            <person name="Balachadran M.T."/>
            <person name="Sivarajan S.R."/>
            <person name="Patrignani A."/>
            <person name="Gruter S."/>
            <person name="Poveda L."/>
            <person name="Shimizu-Inatsugi R."/>
            <person name="Baeten J."/>
            <person name="Francoijs K.J."/>
            <person name="Nataraja K.N."/>
            <person name="Reddy Y.A.N."/>
            <person name="Phadnis S."/>
            <person name="Ravikumar R.L."/>
            <person name="Schlapbach R."/>
            <person name="Sreeman S.M."/>
            <person name="Shimizu K.K."/>
        </authorList>
    </citation>
    <scope>NUCLEOTIDE SEQUENCE</scope>
</reference>
<protein>
    <recommendedName>
        <fullName evidence="5">Peptidase A1 domain-containing protein</fullName>
    </recommendedName>
</protein>
<dbReference type="InterPro" id="IPR032861">
    <property type="entry name" value="TAXi_N"/>
</dbReference>
<dbReference type="Proteomes" id="UP001054889">
    <property type="component" value="Unassembled WGS sequence"/>
</dbReference>
<keyword evidence="7" id="KW-1185">Reference proteome</keyword>
<dbReference type="GO" id="GO:0016788">
    <property type="term" value="F:hydrolase activity, acting on ester bonds"/>
    <property type="evidence" value="ECO:0007669"/>
    <property type="project" value="InterPro"/>
</dbReference>
<dbReference type="PANTHER" id="PTHR13683:SF798">
    <property type="entry name" value="ASPARTYL PROTEASE AED3-LIKE"/>
    <property type="match status" value="1"/>
</dbReference>
<dbReference type="Gene3D" id="3.40.720.10">
    <property type="entry name" value="Alkaline Phosphatase, subunit A"/>
    <property type="match status" value="2"/>
</dbReference>
<dbReference type="Pfam" id="PF14541">
    <property type="entry name" value="TAXi_C"/>
    <property type="match status" value="1"/>
</dbReference>
<evidence type="ECO:0000313" key="7">
    <source>
        <dbReference type="Proteomes" id="UP001054889"/>
    </source>
</evidence>
<dbReference type="AlphaFoldDB" id="A0AAV5C2T6"/>
<dbReference type="InterPro" id="IPR021109">
    <property type="entry name" value="Peptidase_aspartic_dom_sf"/>
</dbReference>
<evidence type="ECO:0000256" key="2">
    <source>
        <dbReference type="ARBA" id="ARBA00022801"/>
    </source>
</evidence>
<dbReference type="PROSITE" id="PS51767">
    <property type="entry name" value="PEPTIDASE_A1"/>
    <property type="match status" value="1"/>
</dbReference>
<sequence>MLAADQTVVVVVMEKPFVRPHSGVDEAADPAIDGVTGGEWNRTTQTGRPARPEGAEYGTRNPTHSYRTRQQFRLRSRLGSAKMDGVAVYRRTRLHLPVCDRWFASVPSSTQPNRLFVHSGTSGGATSNNPELLARVTHSGPIFDNATTQVFVRRLLPDVPVCFYRNLRKLKYLTQVPPLHPTFRDHARRGSLQLRRIEQHYLDSKLKPGQRRHPSHDVYRARFVHGAKGPTPTSQYEHSSIPATVKKLFDLPQDFLTKRDAWAGTFESVVQTRTEPRTDCPEQLPMPTRIRQTGARRRQAHCLCRAQLDAAPCALARLCIARRRRTTSHHMGGNPRRPVCSRRSTAGHAHVVRPCHLQNERQERRHAPLPFVPIAPGRQILSIPNYIARARLGTPPQTLLVAIDPSNDAAWFPCTGCTGCATASSLASLFSPTQSSTYRPVRCGSPQCSQVPSPSCPGGVGSSCAFNLSYAGSTFQALLGQDTVALENGNDMVASSYTFGCLHHVVITSSGSFMPPQGLIGFGRGPLSFMSQTKDVFGSVFSYCLPSYKSSNFSGTLRLGPTGQPRRIKTTPLLRNPHRPSLYYVDLVGVRVGGRNVPLPPSALAANGGGGGGTIVDAGTMFTRLAAPVYAAVRDAFRRRVRAPVAAPLGGFDTCYSYNVTTAVSVVPTVTSCSRGRSP</sequence>
<feature type="region of interest" description="Disordered" evidence="4">
    <location>
        <begin position="24"/>
        <end position="68"/>
    </location>
</feature>
<evidence type="ECO:0000256" key="3">
    <source>
        <dbReference type="PIRSR" id="PIRSR601461-1"/>
    </source>
</evidence>
<evidence type="ECO:0000256" key="4">
    <source>
        <dbReference type="SAM" id="MobiDB-lite"/>
    </source>
</evidence>
<gene>
    <name evidence="6" type="primary">ga08272</name>
    <name evidence="6" type="ORF">PR202_ga08272</name>
</gene>
<evidence type="ECO:0000259" key="5">
    <source>
        <dbReference type="PROSITE" id="PS51767"/>
    </source>
</evidence>
<dbReference type="GO" id="GO:0006508">
    <property type="term" value="P:proteolysis"/>
    <property type="evidence" value="ECO:0007669"/>
    <property type="project" value="InterPro"/>
</dbReference>
<feature type="active site" evidence="3">
    <location>
        <position position="404"/>
    </location>
</feature>
<dbReference type="GO" id="GO:0004190">
    <property type="term" value="F:aspartic-type endopeptidase activity"/>
    <property type="evidence" value="ECO:0007669"/>
    <property type="project" value="InterPro"/>
</dbReference>
<accession>A0AAV5C2T6</accession>